<gene>
    <name evidence="5" type="ORF">SAMN05216283_10495</name>
</gene>
<dbReference type="SUPFAM" id="SSF110738">
    <property type="entry name" value="Glycerate kinase I"/>
    <property type="match status" value="1"/>
</dbReference>
<dbReference type="InterPro" id="IPR018193">
    <property type="entry name" value="Glyc_kinase_flavodox-like_fold"/>
</dbReference>
<dbReference type="STRING" id="655355.SAMN05216283_10495"/>
<dbReference type="Pfam" id="PF02595">
    <property type="entry name" value="Gly_kinase"/>
    <property type="match status" value="1"/>
</dbReference>
<evidence type="ECO:0000256" key="1">
    <source>
        <dbReference type="ARBA" id="ARBA00006284"/>
    </source>
</evidence>
<name>A0A1I2HL40_9BACT</name>
<evidence type="ECO:0000256" key="2">
    <source>
        <dbReference type="ARBA" id="ARBA00022679"/>
    </source>
</evidence>
<dbReference type="PANTHER" id="PTHR21599">
    <property type="entry name" value="GLYCERATE KINASE"/>
    <property type="match status" value="1"/>
</dbReference>
<dbReference type="AlphaFoldDB" id="A0A1I2HL40"/>
<dbReference type="NCBIfam" id="TIGR00045">
    <property type="entry name" value="glycerate kinase"/>
    <property type="match status" value="1"/>
</dbReference>
<dbReference type="EMBL" id="FONW01000004">
    <property type="protein sequence ID" value="SFF29111.1"/>
    <property type="molecule type" value="Genomic_DNA"/>
</dbReference>
<dbReference type="Gene3D" id="3.90.1510.10">
    <property type="entry name" value="Glycerate kinase, domain 2"/>
    <property type="match status" value="1"/>
</dbReference>
<dbReference type="InterPro" id="IPR018197">
    <property type="entry name" value="Glycerate_kinase_RE-like"/>
</dbReference>
<evidence type="ECO:0000313" key="5">
    <source>
        <dbReference type="EMBL" id="SFF29111.1"/>
    </source>
</evidence>
<dbReference type="Gene3D" id="3.40.50.10350">
    <property type="entry name" value="Glycerate kinase, domain 1"/>
    <property type="match status" value="1"/>
</dbReference>
<dbReference type="RefSeq" id="WP_212733478.1">
    <property type="nucleotide sequence ID" value="NZ_FONW01000004.1"/>
</dbReference>
<accession>A0A1I2HL40</accession>
<proteinExistence type="inferred from homology"/>
<dbReference type="InterPro" id="IPR036129">
    <property type="entry name" value="Glycerate_kinase_sf"/>
</dbReference>
<evidence type="ECO:0000256" key="3">
    <source>
        <dbReference type="ARBA" id="ARBA00022777"/>
    </source>
</evidence>
<evidence type="ECO:0000313" key="6">
    <source>
        <dbReference type="Proteomes" id="UP000198964"/>
    </source>
</evidence>
<sequence>MTTQQTMNILLCPDSFKDCLSAQEVIEALATGVQHVFPEAIITKIPLADGGEGFVQTLLTALGGQLISIQVKNPLGRLTDASYGILGDKQTAVIEMAAASGIELLKPEERNPMLTSTFGTGQLLLDAMQRGCRNLIIGIGGSATNDGGTGMAKALGYRFLNIHGDEIAEGGGELAQLHHIDTSKVTALLKQTQITVACDVTNPLTGTHGASSVYGPQKGATAEMVEKLDENLQHLANCIEKDLDKTILDLAGGGAAGGLGAGLVAFAHAELSLGFDIVKEQTQLEKAIQQADFIITGEGKMDVQTKQGKTPWGVAQLAKKHHKPCLGIAGFLGEGYQELYQEGFTSLLALPNGPISLQESIQLASELLADKAEQAMRLISFYRH</sequence>
<dbReference type="InterPro" id="IPR004381">
    <property type="entry name" value="Glycerate_kinase"/>
</dbReference>
<organism evidence="5 6">
    <name type="scientific">Sunxiuqinia elliptica</name>
    <dbReference type="NCBI Taxonomy" id="655355"/>
    <lineage>
        <taxon>Bacteria</taxon>
        <taxon>Pseudomonadati</taxon>
        <taxon>Bacteroidota</taxon>
        <taxon>Bacteroidia</taxon>
        <taxon>Marinilabiliales</taxon>
        <taxon>Prolixibacteraceae</taxon>
        <taxon>Sunxiuqinia</taxon>
    </lineage>
</organism>
<dbReference type="PIRSF" id="PIRSF006078">
    <property type="entry name" value="GlxK"/>
    <property type="match status" value="1"/>
</dbReference>
<dbReference type="PANTHER" id="PTHR21599:SF0">
    <property type="entry name" value="GLYCERATE KINASE"/>
    <property type="match status" value="1"/>
</dbReference>
<dbReference type="Proteomes" id="UP000198964">
    <property type="component" value="Unassembled WGS sequence"/>
</dbReference>
<dbReference type="GO" id="GO:0008887">
    <property type="term" value="F:glycerate kinase activity"/>
    <property type="evidence" value="ECO:0007669"/>
    <property type="project" value="UniProtKB-UniRule"/>
</dbReference>
<keyword evidence="2 4" id="KW-0808">Transferase</keyword>
<protein>
    <submittedName>
        <fullName evidence="5">Glycerate kinase</fullName>
    </submittedName>
</protein>
<reference evidence="5 6" key="1">
    <citation type="submission" date="2016-10" db="EMBL/GenBank/DDBJ databases">
        <authorList>
            <person name="de Groot N.N."/>
        </authorList>
    </citation>
    <scope>NUCLEOTIDE SEQUENCE [LARGE SCALE GENOMIC DNA]</scope>
    <source>
        <strain evidence="5 6">CGMCC 1.9156</strain>
    </source>
</reference>
<keyword evidence="3 4" id="KW-0418">Kinase</keyword>
<comment type="similarity">
    <text evidence="1 4">Belongs to the glycerate kinase type-1 family.</text>
</comment>
<keyword evidence="6" id="KW-1185">Reference proteome</keyword>
<dbReference type="GO" id="GO:0031388">
    <property type="term" value="P:organic acid phosphorylation"/>
    <property type="evidence" value="ECO:0007669"/>
    <property type="project" value="UniProtKB-UniRule"/>
</dbReference>
<evidence type="ECO:0000256" key="4">
    <source>
        <dbReference type="PIRNR" id="PIRNR006078"/>
    </source>
</evidence>